<evidence type="ECO:0000313" key="3">
    <source>
        <dbReference type="Proteomes" id="UP001066276"/>
    </source>
</evidence>
<feature type="compositionally biased region" description="Low complexity" evidence="1">
    <location>
        <begin position="92"/>
        <end position="109"/>
    </location>
</feature>
<accession>A0AAV7QLN7</accession>
<dbReference type="Proteomes" id="UP001066276">
    <property type="component" value="Chromosome 6"/>
</dbReference>
<comment type="caution">
    <text evidence="2">The sequence shown here is derived from an EMBL/GenBank/DDBJ whole genome shotgun (WGS) entry which is preliminary data.</text>
</comment>
<reference evidence="2" key="1">
    <citation type="journal article" date="2022" name="bioRxiv">
        <title>Sequencing and chromosome-scale assembly of the giantPleurodeles waltlgenome.</title>
        <authorList>
            <person name="Brown T."/>
            <person name="Elewa A."/>
            <person name="Iarovenko S."/>
            <person name="Subramanian E."/>
            <person name="Araus A.J."/>
            <person name="Petzold A."/>
            <person name="Susuki M."/>
            <person name="Suzuki K.-i.T."/>
            <person name="Hayashi T."/>
            <person name="Toyoda A."/>
            <person name="Oliveira C."/>
            <person name="Osipova E."/>
            <person name="Leigh N.D."/>
            <person name="Simon A."/>
            <person name="Yun M.H."/>
        </authorList>
    </citation>
    <scope>NUCLEOTIDE SEQUENCE</scope>
    <source>
        <strain evidence="2">20211129_DDA</strain>
        <tissue evidence="2">Liver</tissue>
    </source>
</reference>
<keyword evidence="3" id="KW-1185">Reference proteome</keyword>
<feature type="region of interest" description="Disordered" evidence="1">
    <location>
        <begin position="84"/>
        <end position="127"/>
    </location>
</feature>
<proteinExistence type="predicted"/>
<gene>
    <name evidence="2" type="ORF">NDU88_006330</name>
</gene>
<organism evidence="2 3">
    <name type="scientific">Pleurodeles waltl</name>
    <name type="common">Iberian ribbed newt</name>
    <dbReference type="NCBI Taxonomy" id="8319"/>
    <lineage>
        <taxon>Eukaryota</taxon>
        <taxon>Metazoa</taxon>
        <taxon>Chordata</taxon>
        <taxon>Craniata</taxon>
        <taxon>Vertebrata</taxon>
        <taxon>Euteleostomi</taxon>
        <taxon>Amphibia</taxon>
        <taxon>Batrachia</taxon>
        <taxon>Caudata</taxon>
        <taxon>Salamandroidea</taxon>
        <taxon>Salamandridae</taxon>
        <taxon>Pleurodelinae</taxon>
        <taxon>Pleurodeles</taxon>
    </lineage>
</organism>
<evidence type="ECO:0000313" key="2">
    <source>
        <dbReference type="EMBL" id="KAJ1139969.1"/>
    </source>
</evidence>
<sequence>MLTTLHDTFLHPLCLRVCAMIVYRAPASGMLESGTAIGSRGASFCSLRGAPPEKESRACPLHGCGGGLGAKSWDTRGSEGWIVIGQRGSGRGSARVSGWGSRGSASSPRLGPDRDESRSPQSPERLPHRWKVYQQLWELLETF</sequence>
<evidence type="ECO:0000256" key="1">
    <source>
        <dbReference type="SAM" id="MobiDB-lite"/>
    </source>
</evidence>
<protein>
    <submittedName>
        <fullName evidence="2">Uncharacterized protein</fullName>
    </submittedName>
</protein>
<name>A0AAV7QLN7_PLEWA</name>
<dbReference type="EMBL" id="JANPWB010000010">
    <property type="protein sequence ID" value="KAJ1139969.1"/>
    <property type="molecule type" value="Genomic_DNA"/>
</dbReference>
<dbReference type="AlphaFoldDB" id="A0AAV7QLN7"/>